<feature type="region of interest" description="Disordered" evidence="1">
    <location>
        <begin position="305"/>
        <end position="332"/>
    </location>
</feature>
<sequence length="354" mass="39750">MDNPPSFSLGITQLDATVQDIPLGFVPATFDEQDPDWAENRSKHRNDPVTMKKLMDKAASKSKKSTSKPSKKKFDDSGRPRLSKDNKDELHVWVQGEILKFKMLEFAIISGLKFTGSIDDYMYTSSSKSALMSRILNWLVQCIRPKYESFMSGMFTKHSYKNIQPITDEVSRLDLSFSKDFEICDPTTYASTSDSRKLKRTAVELQQHVGTIAEEFGDFSTIPLQEILIKAGFESLVSPDQPLKKGKIVMFDQEKQAVIDDDTSGYGHASHHGFDLYRETHKDVTNKGEIGVSEIQHHHHVEIGISPQSNQHKSIPSSSTQPEGTSNLSLDGDEIKNHINKCISLVSSSYILSE</sequence>
<feature type="compositionally biased region" description="Basic and acidic residues" evidence="1">
    <location>
        <begin position="72"/>
        <end position="82"/>
    </location>
</feature>
<organism evidence="2 3">
    <name type="scientific">Capsicum baccatum</name>
    <name type="common">Peruvian pepper</name>
    <dbReference type="NCBI Taxonomy" id="33114"/>
    <lineage>
        <taxon>Eukaryota</taxon>
        <taxon>Viridiplantae</taxon>
        <taxon>Streptophyta</taxon>
        <taxon>Embryophyta</taxon>
        <taxon>Tracheophyta</taxon>
        <taxon>Spermatophyta</taxon>
        <taxon>Magnoliopsida</taxon>
        <taxon>eudicotyledons</taxon>
        <taxon>Gunneridae</taxon>
        <taxon>Pentapetalae</taxon>
        <taxon>asterids</taxon>
        <taxon>lamiids</taxon>
        <taxon>Solanales</taxon>
        <taxon>Solanaceae</taxon>
        <taxon>Solanoideae</taxon>
        <taxon>Capsiceae</taxon>
        <taxon>Capsicum</taxon>
    </lineage>
</organism>
<reference evidence="2 3" key="1">
    <citation type="journal article" date="2017" name="Genome Biol.">
        <title>New reference genome sequences of hot pepper reveal the massive evolution of plant disease-resistance genes by retroduplication.</title>
        <authorList>
            <person name="Kim S."/>
            <person name="Park J."/>
            <person name="Yeom S.I."/>
            <person name="Kim Y.M."/>
            <person name="Seo E."/>
            <person name="Kim K.T."/>
            <person name="Kim M.S."/>
            <person name="Lee J.M."/>
            <person name="Cheong K."/>
            <person name="Shin H.S."/>
            <person name="Kim S.B."/>
            <person name="Han K."/>
            <person name="Lee J."/>
            <person name="Park M."/>
            <person name="Lee H.A."/>
            <person name="Lee H.Y."/>
            <person name="Lee Y."/>
            <person name="Oh S."/>
            <person name="Lee J.H."/>
            <person name="Choi E."/>
            <person name="Choi E."/>
            <person name="Lee S.E."/>
            <person name="Jeon J."/>
            <person name="Kim H."/>
            <person name="Choi G."/>
            <person name="Song H."/>
            <person name="Lee J."/>
            <person name="Lee S.C."/>
            <person name="Kwon J.K."/>
            <person name="Lee H.Y."/>
            <person name="Koo N."/>
            <person name="Hong Y."/>
            <person name="Kim R.W."/>
            <person name="Kang W.H."/>
            <person name="Huh J.H."/>
            <person name="Kang B.C."/>
            <person name="Yang T.J."/>
            <person name="Lee Y.H."/>
            <person name="Bennetzen J.L."/>
            <person name="Choi D."/>
        </authorList>
    </citation>
    <scope>NUCLEOTIDE SEQUENCE [LARGE SCALE GENOMIC DNA]</scope>
    <source>
        <strain evidence="3">cv. PBC81</strain>
    </source>
</reference>
<evidence type="ECO:0000256" key="1">
    <source>
        <dbReference type="SAM" id="MobiDB-lite"/>
    </source>
</evidence>
<dbReference type="AlphaFoldDB" id="A0A2G2W7H4"/>
<protein>
    <recommendedName>
        <fullName evidence="4">DUF1985 domain-containing protein</fullName>
    </recommendedName>
</protein>
<evidence type="ECO:0008006" key="4">
    <source>
        <dbReference type="Google" id="ProtNLM"/>
    </source>
</evidence>
<comment type="caution">
    <text evidence="2">The sequence shown here is derived from an EMBL/GenBank/DDBJ whole genome shotgun (WGS) entry which is preliminary data.</text>
</comment>
<feature type="compositionally biased region" description="Polar residues" evidence="1">
    <location>
        <begin position="306"/>
        <end position="329"/>
    </location>
</feature>
<proteinExistence type="predicted"/>
<feature type="region of interest" description="Disordered" evidence="1">
    <location>
        <begin position="31"/>
        <end position="82"/>
    </location>
</feature>
<reference evidence="3" key="2">
    <citation type="journal article" date="2017" name="J. Anim. Genet.">
        <title>Multiple reference genome sequences of hot pepper reveal the massive evolution of plant disease resistance genes by retroduplication.</title>
        <authorList>
            <person name="Kim S."/>
            <person name="Park J."/>
            <person name="Yeom S.-I."/>
            <person name="Kim Y.-M."/>
            <person name="Seo E."/>
            <person name="Kim K.-T."/>
            <person name="Kim M.-S."/>
            <person name="Lee J.M."/>
            <person name="Cheong K."/>
            <person name="Shin H.-S."/>
            <person name="Kim S.-B."/>
            <person name="Han K."/>
            <person name="Lee J."/>
            <person name="Park M."/>
            <person name="Lee H.-A."/>
            <person name="Lee H.-Y."/>
            <person name="Lee Y."/>
            <person name="Oh S."/>
            <person name="Lee J.H."/>
            <person name="Choi E."/>
            <person name="Choi E."/>
            <person name="Lee S.E."/>
            <person name="Jeon J."/>
            <person name="Kim H."/>
            <person name="Choi G."/>
            <person name="Song H."/>
            <person name="Lee J."/>
            <person name="Lee S.-C."/>
            <person name="Kwon J.-K."/>
            <person name="Lee H.-Y."/>
            <person name="Koo N."/>
            <person name="Hong Y."/>
            <person name="Kim R.W."/>
            <person name="Kang W.-H."/>
            <person name="Huh J.H."/>
            <person name="Kang B.-C."/>
            <person name="Yang T.-J."/>
            <person name="Lee Y.-H."/>
            <person name="Bennetzen J.L."/>
            <person name="Choi D."/>
        </authorList>
    </citation>
    <scope>NUCLEOTIDE SEQUENCE [LARGE SCALE GENOMIC DNA]</scope>
    <source>
        <strain evidence="3">cv. PBC81</strain>
    </source>
</reference>
<feature type="compositionally biased region" description="Basic and acidic residues" evidence="1">
    <location>
        <begin position="38"/>
        <end position="47"/>
    </location>
</feature>
<evidence type="ECO:0000313" key="2">
    <source>
        <dbReference type="EMBL" id="PHT41149.1"/>
    </source>
</evidence>
<name>A0A2G2W7H4_CAPBA</name>
<dbReference type="EMBL" id="MLFT02000008">
    <property type="protein sequence ID" value="PHT41149.1"/>
    <property type="molecule type" value="Genomic_DNA"/>
</dbReference>
<gene>
    <name evidence="2" type="ORF">CQW23_20003</name>
</gene>
<feature type="compositionally biased region" description="Basic residues" evidence="1">
    <location>
        <begin position="60"/>
        <end position="71"/>
    </location>
</feature>
<accession>A0A2G2W7H4</accession>
<dbReference type="Proteomes" id="UP000224567">
    <property type="component" value="Unassembled WGS sequence"/>
</dbReference>
<keyword evidence="3" id="KW-1185">Reference proteome</keyword>
<evidence type="ECO:0000313" key="3">
    <source>
        <dbReference type="Proteomes" id="UP000224567"/>
    </source>
</evidence>